<dbReference type="EMBL" id="MLYO01000009">
    <property type="protein sequence ID" value="OIK07773.1"/>
    <property type="molecule type" value="Genomic_DNA"/>
</dbReference>
<sequence>MSLVDALARRGLTQEIDLTVYEPAKEIGRGNAYRTDARSALLNRQAEFMSIRWSEPRHFLGWLGNHQDPEVRAYARLGSFPPRQLFGDYTSECFERLKDSWTDHGRSIDVVHETAVSMTRGHAGQGLVIATASGASRMYDGAALCVGTAAPVDCYGLAGHPRYVNDPYPLWITVETVGRDDHVTVLGTSLTAVDIVTALLDRGHRGPITMVSRRGLLPGVRQRHRDTTAEALTEAAVRRMADGPRGLTLAAVLDLMRAELAAHAIDPGILDKEADPREDPAGRLARHLELAEREVLWQPLLITAANDLIELVWSLWSDAERNTYLRDYHHIFQSLCNPMPMPTAHKLLSAVEAGQLRLRRGIQDVRAHGEAFTVVCRDETFRTDAVINSAKREKAPSPSAATALCASVVNAGLGRYNPFGGLTVDSADNRLVPADGSASSPVFALGQLAAGSLYYTSSLAMIARRVELVADRVTEAVAVAKPQ</sequence>
<keyword evidence="3" id="KW-1185">Reference proteome</keyword>
<dbReference type="AlphaFoldDB" id="A0A1S2QQ94"/>
<evidence type="ECO:0000313" key="2">
    <source>
        <dbReference type="EMBL" id="OIK07773.1"/>
    </source>
</evidence>
<dbReference type="PANTHER" id="PTHR40254:SF1">
    <property type="entry name" value="BLR0577 PROTEIN"/>
    <property type="match status" value="1"/>
</dbReference>
<dbReference type="Pfam" id="PF13454">
    <property type="entry name" value="NAD_binding_9"/>
    <property type="match status" value="1"/>
</dbReference>
<protein>
    <recommendedName>
        <fullName evidence="1">FAD-dependent urate hydroxylase HpyO/Asp monooxygenase CreE-like FAD/NAD(P)-binding domain-containing protein</fullName>
    </recommendedName>
</protein>
<dbReference type="Gene3D" id="3.50.50.60">
    <property type="entry name" value="FAD/NAD(P)-binding domain"/>
    <property type="match status" value="1"/>
</dbReference>
<dbReference type="PANTHER" id="PTHR40254">
    <property type="entry name" value="BLR0577 PROTEIN"/>
    <property type="match status" value="1"/>
</dbReference>
<dbReference type="InterPro" id="IPR036188">
    <property type="entry name" value="FAD/NAD-bd_sf"/>
</dbReference>
<evidence type="ECO:0000313" key="3">
    <source>
        <dbReference type="Proteomes" id="UP000179642"/>
    </source>
</evidence>
<dbReference type="SUPFAM" id="SSF51905">
    <property type="entry name" value="FAD/NAD(P)-binding domain"/>
    <property type="match status" value="1"/>
</dbReference>
<dbReference type="InterPro" id="IPR052189">
    <property type="entry name" value="L-asp_N-monooxygenase_NS-form"/>
</dbReference>
<dbReference type="InterPro" id="IPR038732">
    <property type="entry name" value="HpyO/CreE_NAD-binding"/>
</dbReference>
<dbReference type="Proteomes" id="UP000179642">
    <property type="component" value="Unassembled WGS sequence"/>
</dbReference>
<organism evidence="2 3">
    <name type="scientific">Streptomyces monashensis</name>
    <dbReference type="NCBI Taxonomy" id="1678012"/>
    <lineage>
        <taxon>Bacteria</taxon>
        <taxon>Bacillati</taxon>
        <taxon>Actinomycetota</taxon>
        <taxon>Actinomycetes</taxon>
        <taxon>Kitasatosporales</taxon>
        <taxon>Streptomycetaceae</taxon>
        <taxon>Streptomyces</taxon>
    </lineage>
</organism>
<gene>
    <name evidence="2" type="ORF">BIV23_02000</name>
</gene>
<name>A0A1S2QQ94_9ACTN</name>
<reference evidence="2 3" key="1">
    <citation type="submission" date="2016-10" db="EMBL/GenBank/DDBJ databases">
        <title>Genome sequence of Streptomyces sp. MUSC 1.</title>
        <authorList>
            <person name="Lee L.-H."/>
            <person name="Ser H.-L."/>
            <person name="Law J.W.-F."/>
        </authorList>
    </citation>
    <scope>NUCLEOTIDE SEQUENCE [LARGE SCALE GENOMIC DNA]</scope>
    <source>
        <strain evidence="2 3">MUSC 1</strain>
    </source>
</reference>
<comment type="caution">
    <text evidence="2">The sequence shown here is derived from an EMBL/GenBank/DDBJ whole genome shotgun (WGS) entry which is preliminary data.</text>
</comment>
<proteinExistence type="predicted"/>
<evidence type="ECO:0000259" key="1">
    <source>
        <dbReference type="Pfam" id="PF13454"/>
    </source>
</evidence>
<accession>A0A1S2QQ94</accession>
<feature type="domain" description="FAD-dependent urate hydroxylase HpyO/Asp monooxygenase CreE-like FAD/NAD(P)-binding" evidence="1">
    <location>
        <begin position="2"/>
        <end position="148"/>
    </location>
</feature>